<sequence length="97" mass="10430">MADFVADNSHHKPAQPSEPVELMDELSEDVLPPRSDIEGTLASEPSSKTLEMSEDSQVQGNDSKSSSGMVGESKSQELASVVENAGKTTEKEGNCYW</sequence>
<dbReference type="EMBL" id="GL732531">
    <property type="protein sequence ID" value="EFX85960.1"/>
    <property type="molecule type" value="Genomic_DNA"/>
</dbReference>
<gene>
    <name evidence="2" type="ORF">DAPPUDRAFT_237320</name>
</gene>
<dbReference type="InParanoid" id="E9G3M2"/>
<organism evidence="2 3">
    <name type="scientific">Daphnia pulex</name>
    <name type="common">Water flea</name>
    <dbReference type="NCBI Taxonomy" id="6669"/>
    <lineage>
        <taxon>Eukaryota</taxon>
        <taxon>Metazoa</taxon>
        <taxon>Ecdysozoa</taxon>
        <taxon>Arthropoda</taxon>
        <taxon>Crustacea</taxon>
        <taxon>Branchiopoda</taxon>
        <taxon>Diplostraca</taxon>
        <taxon>Cladocera</taxon>
        <taxon>Anomopoda</taxon>
        <taxon>Daphniidae</taxon>
        <taxon>Daphnia</taxon>
    </lineage>
</organism>
<proteinExistence type="predicted"/>
<feature type="compositionally biased region" description="Basic and acidic residues" evidence="1">
    <location>
        <begin position="88"/>
        <end position="97"/>
    </location>
</feature>
<dbReference type="HOGENOM" id="CLU_2348804_0_0_1"/>
<accession>E9G3M2</accession>
<dbReference type="AlphaFoldDB" id="E9G3M2"/>
<feature type="region of interest" description="Disordered" evidence="1">
    <location>
        <begin position="1"/>
        <end position="97"/>
    </location>
</feature>
<name>E9G3M2_DAPPU</name>
<reference evidence="2 3" key="1">
    <citation type="journal article" date="2011" name="Science">
        <title>The ecoresponsive genome of Daphnia pulex.</title>
        <authorList>
            <person name="Colbourne J.K."/>
            <person name="Pfrender M.E."/>
            <person name="Gilbert D."/>
            <person name="Thomas W.K."/>
            <person name="Tucker A."/>
            <person name="Oakley T.H."/>
            <person name="Tokishita S."/>
            <person name="Aerts A."/>
            <person name="Arnold G.J."/>
            <person name="Basu M.K."/>
            <person name="Bauer D.J."/>
            <person name="Caceres C.E."/>
            <person name="Carmel L."/>
            <person name="Casola C."/>
            <person name="Choi J.H."/>
            <person name="Detter J.C."/>
            <person name="Dong Q."/>
            <person name="Dusheyko S."/>
            <person name="Eads B.D."/>
            <person name="Frohlich T."/>
            <person name="Geiler-Samerotte K.A."/>
            <person name="Gerlach D."/>
            <person name="Hatcher P."/>
            <person name="Jogdeo S."/>
            <person name="Krijgsveld J."/>
            <person name="Kriventseva E.V."/>
            <person name="Kultz D."/>
            <person name="Laforsch C."/>
            <person name="Lindquist E."/>
            <person name="Lopez J."/>
            <person name="Manak J.R."/>
            <person name="Muller J."/>
            <person name="Pangilinan J."/>
            <person name="Patwardhan R.P."/>
            <person name="Pitluck S."/>
            <person name="Pritham E.J."/>
            <person name="Rechtsteiner A."/>
            <person name="Rho M."/>
            <person name="Rogozin I.B."/>
            <person name="Sakarya O."/>
            <person name="Salamov A."/>
            <person name="Schaack S."/>
            <person name="Shapiro H."/>
            <person name="Shiga Y."/>
            <person name="Skalitzky C."/>
            <person name="Smith Z."/>
            <person name="Souvorov A."/>
            <person name="Sung W."/>
            <person name="Tang Z."/>
            <person name="Tsuchiya D."/>
            <person name="Tu H."/>
            <person name="Vos H."/>
            <person name="Wang M."/>
            <person name="Wolf Y.I."/>
            <person name="Yamagata H."/>
            <person name="Yamada T."/>
            <person name="Ye Y."/>
            <person name="Shaw J.R."/>
            <person name="Andrews J."/>
            <person name="Crease T.J."/>
            <person name="Tang H."/>
            <person name="Lucas S.M."/>
            <person name="Robertson H.M."/>
            <person name="Bork P."/>
            <person name="Koonin E.V."/>
            <person name="Zdobnov E.M."/>
            <person name="Grigoriev I.V."/>
            <person name="Lynch M."/>
            <person name="Boore J.L."/>
        </authorList>
    </citation>
    <scope>NUCLEOTIDE SEQUENCE [LARGE SCALE GENOMIC DNA]</scope>
</reference>
<evidence type="ECO:0000313" key="3">
    <source>
        <dbReference type="Proteomes" id="UP000000305"/>
    </source>
</evidence>
<protein>
    <submittedName>
        <fullName evidence="2">Uncharacterized protein</fullName>
    </submittedName>
</protein>
<dbReference type="KEGG" id="dpx:DAPPUDRAFT_237320"/>
<keyword evidence="3" id="KW-1185">Reference proteome</keyword>
<dbReference type="Proteomes" id="UP000000305">
    <property type="component" value="Unassembled WGS sequence"/>
</dbReference>
<evidence type="ECO:0000313" key="2">
    <source>
        <dbReference type="EMBL" id="EFX85960.1"/>
    </source>
</evidence>
<feature type="compositionally biased region" description="Polar residues" evidence="1">
    <location>
        <begin position="43"/>
        <end position="68"/>
    </location>
</feature>
<evidence type="ECO:0000256" key="1">
    <source>
        <dbReference type="SAM" id="MobiDB-lite"/>
    </source>
</evidence>